<dbReference type="RefSeq" id="WP_116857926.1">
    <property type="nucleotide sequence ID" value="NZ_QTJV01000052.1"/>
</dbReference>
<evidence type="ECO:0000313" key="2">
    <source>
        <dbReference type="Proteomes" id="UP000261174"/>
    </source>
</evidence>
<gene>
    <name evidence="1" type="ORF">DXN04_34315</name>
</gene>
<reference evidence="1 2" key="1">
    <citation type="submission" date="2018-08" db="EMBL/GenBank/DDBJ databases">
        <title>Chitinophaga sp. K20C18050901, a novel bacterium isolated from forest soil.</title>
        <authorList>
            <person name="Wang C."/>
        </authorList>
    </citation>
    <scope>NUCLEOTIDE SEQUENCE [LARGE SCALE GENOMIC DNA]</scope>
    <source>
        <strain evidence="1 2">K20C18050901</strain>
    </source>
</reference>
<dbReference type="AlphaFoldDB" id="A0A3E1NKB6"/>
<sequence>MSSGNFLFFLKSQNNFENIVINNSEFEYDQELETVDSVFRDLSDVLYENKIHFILQINGIIYPTWDCELSIFLDSLLDMVSFCNGNGAEKCEVEFYEQGISYHIDFEKINHESYKFHFVDNSTTLNTFHTENSLLALNLDLFIFYSQVVFLIDKLCPSISNTGLFIEWKNAISKQFGI</sequence>
<accession>A0A3E1NKB6</accession>
<protein>
    <submittedName>
        <fullName evidence="1">Uncharacterized protein</fullName>
    </submittedName>
</protein>
<name>A0A3E1NKB6_9BACT</name>
<keyword evidence="2" id="KW-1185">Reference proteome</keyword>
<proteinExistence type="predicted"/>
<evidence type="ECO:0000313" key="1">
    <source>
        <dbReference type="EMBL" id="RFM28380.1"/>
    </source>
</evidence>
<dbReference type="Proteomes" id="UP000261174">
    <property type="component" value="Unassembled WGS sequence"/>
</dbReference>
<dbReference type="EMBL" id="QTJV01000052">
    <property type="protein sequence ID" value="RFM28380.1"/>
    <property type="molecule type" value="Genomic_DNA"/>
</dbReference>
<comment type="caution">
    <text evidence="1">The sequence shown here is derived from an EMBL/GenBank/DDBJ whole genome shotgun (WGS) entry which is preliminary data.</text>
</comment>
<organism evidence="1 2">
    <name type="scientific">Chitinophaga silvisoli</name>
    <dbReference type="NCBI Taxonomy" id="2291814"/>
    <lineage>
        <taxon>Bacteria</taxon>
        <taxon>Pseudomonadati</taxon>
        <taxon>Bacteroidota</taxon>
        <taxon>Chitinophagia</taxon>
        <taxon>Chitinophagales</taxon>
        <taxon>Chitinophagaceae</taxon>
        <taxon>Chitinophaga</taxon>
    </lineage>
</organism>